<keyword evidence="6 11" id="KW-0812">Transmembrane</keyword>
<dbReference type="Pfam" id="PF02364">
    <property type="entry name" value="Glucan_synthase"/>
    <property type="match status" value="1"/>
</dbReference>
<dbReference type="KEGG" id="ncs:NCAS_0D02370"/>
<feature type="transmembrane region" description="Helical" evidence="11">
    <location>
        <begin position="440"/>
        <end position="461"/>
    </location>
</feature>
<dbReference type="Pfam" id="PF14288">
    <property type="entry name" value="FKS1_dom1"/>
    <property type="match status" value="1"/>
</dbReference>
<evidence type="ECO:0000256" key="4">
    <source>
        <dbReference type="ARBA" id="ARBA00022676"/>
    </source>
</evidence>
<dbReference type="Pfam" id="PF23605">
    <property type="entry name" value="FKS1_dom2"/>
    <property type="match status" value="1"/>
</dbReference>
<feature type="transmembrane region" description="Helical" evidence="11">
    <location>
        <begin position="372"/>
        <end position="392"/>
    </location>
</feature>
<feature type="transmembrane region" description="Helical" evidence="11">
    <location>
        <begin position="1561"/>
        <end position="1584"/>
    </location>
</feature>
<dbReference type="GO" id="GO:0000148">
    <property type="term" value="C:1,3-beta-D-glucan synthase complex"/>
    <property type="evidence" value="ECO:0007669"/>
    <property type="project" value="InterPro"/>
</dbReference>
<dbReference type="FunCoup" id="G0VE27">
    <property type="interactions" value="184"/>
</dbReference>
<dbReference type="GO" id="GO:0005886">
    <property type="term" value="C:plasma membrane"/>
    <property type="evidence" value="ECO:0007669"/>
    <property type="project" value="TreeGrafter"/>
</dbReference>
<feature type="domain" description="1,3-beta-glucan synthase component FKS1-like" evidence="12">
    <location>
        <begin position="177"/>
        <end position="290"/>
    </location>
</feature>
<feature type="transmembrane region" description="Helical" evidence="11">
    <location>
        <begin position="1364"/>
        <end position="1384"/>
    </location>
</feature>
<evidence type="ECO:0000256" key="1">
    <source>
        <dbReference type="ARBA" id="ARBA00004141"/>
    </source>
</evidence>
<keyword evidence="14" id="KW-1185">Reference proteome</keyword>
<feature type="transmembrane region" description="Helical" evidence="11">
    <location>
        <begin position="1225"/>
        <end position="1249"/>
    </location>
</feature>
<dbReference type="EMBL" id="HE576755">
    <property type="protein sequence ID" value="CCC69818.1"/>
    <property type="molecule type" value="Genomic_DNA"/>
</dbReference>
<dbReference type="PANTHER" id="PTHR12741:SF15">
    <property type="entry name" value="1,3-BETA-GLUCAN SYNTHASE COMPONENT FKS3"/>
    <property type="match status" value="1"/>
</dbReference>
<dbReference type="OMA" id="LWFWITV"/>
<feature type="transmembrane region" description="Helical" evidence="11">
    <location>
        <begin position="1713"/>
        <end position="1739"/>
    </location>
</feature>
<feature type="transmembrane region" description="Helical" evidence="11">
    <location>
        <begin position="334"/>
        <end position="351"/>
    </location>
</feature>
<keyword evidence="5" id="KW-0808">Transferase</keyword>
<dbReference type="InterPro" id="IPR003440">
    <property type="entry name" value="Glyco_trans_48_dom"/>
</dbReference>
<reference evidence="13 14" key="1">
    <citation type="journal article" date="2011" name="Proc. Natl. Acad. Sci. U.S.A.">
        <title>Evolutionary erosion of yeast sex chromosomes by mating-type switching accidents.</title>
        <authorList>
            <person name="Gordon J.L."/>
            <person name="Armisen D."/>
            <person name="Proux-Wera E."/>
            <person name="Oheigeartaigh S.S."/>
            <person name="Byrne K.P."/>
            <person name="Wolfe K.H."/>
        </authorList>
    </citation>
    <scope>NUCLEOTIDE SEQUENCE [LARGE SCALE GENOMIC DNA]</scope>
    <source>
        <strain evidence="14">ATCC 76901 / BCRC 22586 / CBS 4309 / NBRC 1992 / NRRL Y-12630</strain>
    </source>
</reference>
<feature type="transmembrane region" description="Helical" evidence="11">
    <location>
        <begin position="1674"/>
        <end position="1692"/>
    </location>
</feature>
<dbReference type="SMART" id="SM01205">
    <property type="entry name" value="FKS1_dom1"/>
    <property type="match status" value="1"/>
</dbReference>
<dbReference type="InterPro" id="IPR026899">
    <property type="entry name" value="FKS1-like_dom1"/>
</dbReference>
<evidence type="ECO:0000256" key="2">
    <source>
        <dbReference type="ARBA" id="ARBA00009040"/>
    </source>
</evidence>
<protein>
    <recommendedName>
        <fullName evidence="3">1,3-beta-glucan synthase</fullName>
        <ecNumber evidence="3">2.4.1.34</ecNumber>
    </recommendedName>
    <alternativeName>
        <fullName evidence="9">1,3-beta-D-glucan-UDP glucosyltransferase</fullName>
    </alternativeName>
</protein>
<organism evidence="13 14">
    <name type="scientific">Naumovozyma castellii</name>
    <name type="common">Yeast</name>
    <name type="synonym">Saccharomyces castellii</name>
    <dbReference type="NCBI Taxonomy" id="27288"/>
    <lineage>
        <taxon>Eukaryota</taxon>
        <taxon>Fungi</taxon>
        <taxon>Dikarya</taxon>
        <taxon>Ascomycota</taxon>
        <taxon>Saccharomycotina</taxon>
        <taxon>Saccharomycetes</taxon>
        <taxon>Saccharomycetales</taxon>
        <taxon>Saccharomycetaceae</taxon>
        <taxon>Naumovozyma</taxon>
    </lineage>
</organism>
<dbReference type="RefSeq" id="XP_003676179.1">
    <property type="nucleotide sequence ID" value="XM_003676131.1"/>
</dbReference>
<dbReference type="HOGENOM" id="CLU_000844_0_1_1"/>
<feature type="transmembrane region" description="Helical" evidence="11">
    <location>
        <begin position="1476"/>
        <end position="1501"/>
    </location>
</feature>
<feature type="transmembrane region" description="Helical" evidence="11">
    <location>
        <begin position="1270"/>
        <end position="1294"/>
    </location>
</feature>
<proteinExistence type="inferred from homology"/>
<comment type="similarity">
    <text evidence="2">Belongs to the glycosyltransferase 48 family.</text>
</comment>
<feature type="transmembrane region" description="Helical" evidence="11">
    <location>
        <begin position="500"/>
        <end position="523"/>
    </location>
</feature>
<comment type="catalytic activity">
    <reaction evidence="10">
        <text>[(1-&gt;3)-beta-D-glucosyl](n) + UDP-alpha-D-glucose = [(1-&gt;3)-beta-D-glucosyl](n+1) + UDP + H(+)</text>
        <dbReference type="Rhea" id="RHEA:21476"/>
        <dbReference type="Rhea" id="RHEA-COMP:11146"/>
        <dbReference type="Rhea" id="RHEA-COMP:14303"/>
        <dbReference type="ChEBI" id="CHEBI:15378"/>
        <dbReference type="ChEBI" id="CHEBI:37671"/>
        <dbReference type="ChEBI" id="CHEBI:58223"/>
        <dbReference type="ChEBI" id="CHEBI:58885"/>
        <dbReference type="EC" id="2.4.1.34"/>
    </reaction>
</comment>
<feature type="transmembrane region" description="Helical" evidence="11">
    <location>
        <begin position="575"/>
        <end position="597"/>
    </location>
</feature>
<dbReference type="eggNOG" id="KOG0916">
    <property type="taxonomic scope" value="Eukaryota"/>
</dbReference>
<evidence type="ECO:0000256" key="8">
    <source>
        <dbReference type="ARBA" id="ARBA00023136"/>
    </source>
</evidence>
<keyword evidence="7 11" id="KW-1133">Transmembrane helix</keyword>
<comment type="subcellular location">
    <subcellularLocation>
        <location evidence="1">Membrane</location>
        <topology evidence="1">Multi-pass membrane protein</topology>
    </subcellularLocation>
</comment>
<feature type="transmembrane region" description="Helical" evidence="11">
    <location>
        <begin position="1390"/>
        <end position="1408"/>
    </location>
</feature>
<evidence type="ECO:0000256" key="11">
    <source>
        <dbReference type="SAM" id="Phobius"/>
    </source>
</evidence>
<dbReference type="GO" id="GO:0030476">
    <property type="term" value="P:ascospore wall assembly"/>
    <property type="evidence" value="ECO:0007669"/>
    <property type="project" value="EnsemblFungi"/>
</dbReference>
<dbReference type="InterPro" id="IPR056261">
    <property type="entry name" value="FKS1-like_dom2"/>
</dbReference>
<evidence type="ECO:0000256" key="6">
    <source>
        <dbReference type="ARBA" id="ARBA00022692"/>
    </source>
</evidence>
<evidence type="ECO:0000256" key="3">
    <source>
        <dbReference type="ARBA" id="ARBA00012589"/>
    </source>
</evidence>
<feature type="transmembrane region" description="Helical" evidence="11">
    <location>
        <begin position="1521"/>
        <end position="1549"/>
    </location>
</feature>
<keyword evidence="8 11" id="KW-0472">Membrane</keyword>
<evidence type="ECO:0000256" key="9">
    <source>
        <dbReference type="ARBA" id="ARBA00031935"/>
    </source>
</evidence>
<evidence type="ECO:0000259" key="12">
    <source>
        <dbReference type="SMART" id="SM01205"/>
    </source>
</evidence>
<evidence type="ECO:0000256" key="10">
    <source>
        <dbReference type="ARBA" id="ARBA00047777"/>
    </source>
</evidence>
<dbReference type="InParanoid" id="G0VE27"/>
<name>G0VE27_NAUCA</name>
<keyword evidence="4" id="KW-0328">Glycosyltransferase</keyword>
<reference key="2">
    <citation type="submission" date="2011-08" db="EMBL/GenBank/DDBJ databases">
        <title>Genome sequence of Naumovozyma castellii.</title>
        <authorList>
            <person name="Gordon J.L."/>
            <person name="Armisen D."/>
            <person name="Proux-Wera E."/>
            <person name="OhEigeartaigh S.S."/>
            <person name="Byrne K.P."/>
            <person name="Wolfe K.H."/>
        </authorList>
    </citation>
    <scope>NUCLEOTIDE SEQUENCE</scope>
    <source>
        <strain>Type strain:CBS 4309</strain>
    </source>
</reference>
<dbReference type="GO" id="GO:0051278">
    <property type="term" value="P:fungal-type cell wall polysaccharide biosynthetic process"/>
    <property type="evidence" value="ECO:0007669"/>
    <property type="project" value="TreeGrafter"/>
</dbReference>
<evidence type="ECO:0000313" key="13">
    <source>
        <dbReference type="EMBL" id="CCC69818.1"/>
    </source>
</evidence>
<feature type="transmembrane region" description="Helical" evidence="11">
    <location>
        <begin position="412"/>
        <end position="433"/>
    </location>
</feature>
<dbReference type="GeneID" id="96903424"/>
<evidence type="ECO:0000256" key="7">
    <source>
        <dbReference type="ARBA" id="ARBA00022989"/>
    </source>
</evidence>
<evidence type="ECO:0000256" key="5">
    <source>
        <dbReference type="ARBA" id="ARBA00022679"/>
    </source>
</evidence>
<dbReference type="STRING" id="1064592.G0VE27"/>
<dbReference type="EC" id="2.4.1.34" evidence="3"/>
<dbReference type="Proteomes" id="UP000001640">
    <property type="component" value="Chromosome 4"/>
</dbReference>
<dbReference type="GO" id="GO:0006075">
    <property type="term" value="P:(1-&gt;3)-beta-D-glucan biosynthetic process"/>
    <property type="evidence" value="ECO:0007669"/>
    <property type="project" value="InterPro"/>
</dbReference>
<dbReference type="PANTHER" id="PTHR12741">
    <property type="entry name" value="LYST-INTERACTING PROTEIN LIP5 DOPAMINE RESPONSIVE PROTEIN DRG-1"/>
    <property type="match status" value="1"/>
</dbReference>
<feature type="transmembrane region" description="Helical" evidence="11">
    <location>
        <begin position="1306"/>
        <end position="1324"/>
    </location>
</feature>
<sequence>MMDIPSPEVDEYPAWCQDDQVPVTKAEIKSIFNELSHKFGFQQSSKENMYHHFLAQLDSRACRTDAQTALISLHVSYIGGENANYRKWYFAAQLDLDDEIGIQNMKLTGKSHQRNKKAAKKRGTTIQQQQKQWKARELEFINEHPRVALSQKQLRDKDCLKAEDYKWKIKMKALTPYQMVRQIALYLLCWGEANQVRFAPECLCFIFKCALDYDTNTIESGNTNALPEYTYLNEVITPIYKFLRNQVYRKNSSGIWVRREHDHANIIGYDDINQLFWYPEGIERIVLNSGIRLVDKDVGERYIHLKNVNWSKAFYKTYYETRTWMHCVPNFNRFWIIHFAPFWFFTAYNSPTLYTKDYTQLLNNSPTSQAKLSAVAFGGAITCLVQIIATLFEWKFVPREWPGAQHLSKRLFGLIVCFALNFMPSLYIFFILDLGTPSKFAFVLSIIQLVFAILTSLFFAIRPLGGLFGSYLNKGSKTRRYSSSQTFTASFPKLHGRSRWFSYGLWVFVFLCKYIESYFFLTLSLRDPIRVLSILKVRCNGDRLLGTLLCEAQPKITLLLMFLSDLGLFFLDTYLWYIICNCIFSIILSFSLGTSIFTPWKNIYSKLPTRIYSKILATSEMDIKYNVEILVSQIWNTIIISMYREHLLSIENLQKLIYQQASDMYNSAARTLKSPTFFIAQDDSTFKSANFFPPNSEAERRISFFAQSLSTPVTEPLLVESMPTFTVIVPHYNEKIILSLKEVIKEESPSNKLTVLEYLKQLYPSEWLNFVRDTKSLNKPSFKKKLNSSQEMEGTMDKHLFNPDYSEDAVDSYDSQSGSVMSIPSMLYKDQEYLIREKINDLPYNYFGFNASDTLYTLRTRMWASLRSQTLFRTICGFMNYEKAIKLLYRVEHTSSFSLYKNDDKMWENELDNLVARKFRMVIAMQRYSKFTAEELEAAEILLRKFPLLHISYILEEECPDDGEIIYYSCLTNGYAQLNERTGLREPIFKIRLSGNPILGDGKSDNQNHSLIFYRGEYIQVIDANQDNYLEECLKIRSVLSEFEELDVDTQIPYIAGIEYDEEPAPVAIVGAREYIFSENIGVLGDIAAGKEQTFGTLFARTLAEIGGKLHYGHPDFINAIFMTTRGGISKAQKSLHLNEDIYAGMNAICRGGRIKHSDYYQCGKGRDLGFGSILNFTTKIGAGMGEQLLSREYYYLGTQLPIDRFLSFFYAHPGFHLNNLFISLSLQLFFLLLLNLGSLNYEVIVCFYDKNASITRLEEPVGCANIKPALNWVSIFVLSIFIVFFIAFAPLIIQEILEKGIWKAFARFIHHILSMAPLFEVFVCQVYSNSLLMDVTFGGAKYIATGRGFAITRVNFSILYSRYATISIYSGIQIFLMLLFATVSMWQPALLWFWITVVSLCFAPFIFNPHQFVFSDFFIDYRNFIHWLSSGNSRYKKECWSNYIKASRAIFTGYKRKTIDDESEMEDKVDKRTRFWNILGAEVIVPLLYFSFNFSAYMFINAQTGAQDVELTNSILRLSIVTFLPIVFNVIILLLGFGISLLTYPFLAFCSASLGSSISFMVHFLSIFIYIIDFEIMWFLQGWNFTRTLILLLTSINLQSFLFKIVTTFCITKEFKNNKPHLAWWTGNWYKTGLSWSVILQPMREYILKIIESSYFAGDFFLGHFLLYMQTPLLFFPFVDYFHSMTLLWLNPTQLVSHKRIFTKKQKRRRNIIIAKYILLYFMLLLNLLFLFIAPFFADELIPEPQSLVLNTPLNRTVQPYKHDNNDTGPFVAPTDPAMGQTVKYITI</sequence>
<dbReference type="GO" id="GO:0003843">
    <property type="term" value="F:1,3-beta-D-glucan synthase activity"/>
    <property type="evidence" value="ECO:0007669"/>
    <property type="project" value="UniProtKB-EC"/>
</dbReference>
<accession>G0VE27</accession>
<evidence type="ECO:0000313" key="14">
    <source>
        <dbReference type="Proteomes" id="UP000001640"/>
    </source>
</evidence>
<gene>
    <name evidence="13" type="primary">NCAS0D02370</name>
    <name evidence="13" type="ordered locus">NCAS_0D02370</name>
</gene>
<dbReference type="OrthoDB" id="1880850at2759"/>